<dbReference type="Proteomes" id="UP000243333">
    <property type="component" value="Unassembled WGS sequence"/>
</dbReference>
<gene>
    <name evidence="1" type="ORF">SAMN05660235_01504</name>
</gene>
<evidence type="ECO:0008006" key="3">
    <source>
        <dbReference type="Google" id="ProtNLM"/>
    </source>
</evidence>
<sequence length="230" mass="27085">MFTIEQKLALLKKFYSCMKPNVLKLEVNDFGFDFIDIMRKAGVVVDYVDFKKNIHKYRLHVSQQVYDYLLLHHIKQNGNVCGYFDDYANDILCFNIDSRGISPEETYLVAEYVYIYLKLENILPLMVESGRGYHIWVRLNERQDNEKIYSFSRRIASSVTYILQNQGIDMEKVFITIYPTPGYTQGYSLRLFGSRHVRTGEFSHVVLPGIGMLNENESWRYFGEYVLKTN</sequence>
<evidence type="ECO:0000313" key="2">
    <source>
        <dbReference type="Proteomes" id="UP000243333"/>
    </source>
</evidence>
<dbReference type="AlphaFoldDB" id="A0A1G7KXC4"/>
<dbReference type="RefSeq" id="WP_093689598.1">
    <property type="nucleotide sequence ID" value="NZ_FNBU01000010.1"/>
</dbReference>
<organism evidence="1 2">
    <name type="scientific">Sporolituus thermophilus DSM 23256</name>
    <dbReference type="NCBI Taxonomy" id="1123285"/>
    <lineage>
        <taxon>Bacteria</taxon>
        <taxon>Bacillati</taxon>
        <taxon>Bacillota</taxon>
        <taxon>Negativicutes</taxon>
        <taxon>Selenomonadales</taxon>
        <taxon>Sporomusaceae</taxon>
        <taxon>Sporolituus</taxon>
    </lineage>
</organism>
<accession>A0A1G7KXC4</accession>
<name>A0A1G7KXC4_9FIRM</name>
<reference evidence="2" key="1">
    <citation type="submission" date="2016-10" db="EMBL/GenBank/DDBJ databases">
        <authorList>
            <person name="Varghese N."/>
            <person name="Submissions S."/>
        </authorList>
    </citation>
    <scope>NUCLEOTIDE SEQUENCE [LARGE SCALE GENOMIC DNA]</scope>
    <source>
        <strain evidence="2">DSM 23256</strain>
    </source>
</reference>
<proteinExistence type="predicted"/>
<dbReference type="STRING" id="1123285.SAMN05660235_01504"/>
<dbReference type="EMBL" id="FNBU01000010">
    <property type="protein sequence ID" value="SDF41855.1"/>
    <property type="molecule type" value="Genomic_DNA"/>
</dbReference>
<dbReference type="OrthoDB" id="1676805at2"/>
<protein>
    <recommendedName>
        <fullName evidence="3">DNA primase small subunit</fullName>
    </recommendedName>
</protein>
<evidence type="ECO:0000313" key="1">
    <source>
        <dbReference type="EMBL" id="SDF41855.1"/>
    </source>
</evidence>
<keyword evidence="2" id="KW-1185">Reference proteome</keyword>